<dbReference type="InterPro" id="IPR029058">
    <property type="entry name" value="AB_hydrolase_fold"/>
</dbReference>
<evidence type="ECO:0000256" key="1">
    <source>
        <dbReference type="ARBA" id="ARBA00022801"/>
    </source>
</evidence>
<dbReference type="Pfam" id="PF20434">
    <property type="entry name" value="BD-FAE"/>
    <property type="match status" value="1"/>
</dbReference>
<comment type="caution">
    <text evidence="3">The sequence shown here is derived from an EMBL/GenBank/DDBJ whole genome shotgun (WGS) entry which is preliminary data.</text>
</comment>
<sequence>MSKLKFDFPVSERTYKVMEDRKLKLFIFEPEVKQTDRPAILFFNGGSFKKNPKSPVQFQHQANYFASKGMVAICVDYRNGSDKDFLPTQAITDVKSAVRWVRRNSSELGVDPNKIVVCGSSAGGYITISSIMFKDLNDESEYSNQSIDHIPNLLIIFAAGMDGVDIMRRRYPQLLENATKLSPIHNMKKCLPPTLWICGTADDFYAQNLDFITQMRDKGNDITFKTFEGMEHGFFNYGKHQNKYFHKTRMEMEEYLHSFNVIS</sequence>
<dbReference type="InterPro" id="IPR049492">
    <property type="entry name" value="BD-FAE-like_dom"/>
</dbReference>
<keyword evidence="4" id="KW-1185">Reference proteome</keyword>
<dbReference type="InterPro" id="IPR050300">
    <property type="entry name" value="GDXG_lipolytic_enzyme"/>
</dbReference>
<dbReference type="Gene3D" id="3.40.50.1820">
    <property type="entry name" value="alpha/beta hydrolase"/>
    <property type="match status" value="1"/>
</dbReference>
<proteinExistence type="predicted"/>
<accession>A0A6N7QW99</accession>
<organism evidence="3 4">
    <name type="scientific">Gracilibacillus thailandensis</name>
    <dbReference type="NCBI Taxonomy" id="563735"/>
    <lineage>
        <taxon>Bacteria</taxon>
        <taxon>Bacillati</taxon>
        <taxon>Bacillota</taxon>
        <taxon>Bacilli</taxon>
        <taxon>Bacillales</taxon>
        <taxon>Bacillaceae</taxon>
        <taxon>Gracilibacillus</taxon>
    </lineage>
</organism>
<reference evidence="3 4" key="1">
    <citation type="submission" date="2019-10" db="EMBL/GenBank/DDBJ databases">
        <title>Gracilibacillus salitolerans sp. nov., a moderate halophile isolated from a saline soil in northwest China.</title>
        <authorList>
            <person name="Gan L."/>
        </authorList>
    </citation>
    <scope>NUCLEOTIDE SEQUENCE [LARGE SCALE GENOMIC DNA]</scope>
    <source>
        <strain evidence="3 4">TP2-8</strain>
    </source>
</reference>
<dbReference type="EMBL" id="WJEE01000015">
    <property type="protein sequence ID" value="MRI66393.1"/>
    <property type="molecule type" value="Genomic_DNA"/>
</dbReference>
<dbReference type="Proteomes" id="UP000435187">
    <property type="component" value="Unassembled WGS sequence"/>
</dbReference>
<dbReference type="SUPFAM" id="SSF53474">
    <property type="entry name" value="alpha/beta-Hydrolases"/>
    <property type="match status" value="1"/>
</dbReference>
<evidence type="ECO:0000313" key="4">
    <source>
        <dbReference type="Proteomes" id="UP000435187"/>
    </source>
</evidence>
<gene>
    <name evidence="3" type="ORF">GH885_08515</name>
</gene>
<dbReference type="AlphaFoldDB" id="A0A6N7QW99"/>
<keyword evidence="1 3" id="KW-0378">Hydrolase</keyword>
<feature type="domain" description="BD-FAE-like" evidence="2">
    <location>
        <begin position="27"/>
        <end position="135"/>
    </location>
</feature>
<protein>
    <submittedName>
        <fullName evidence="3">Alpha/beta hydrolase fold domain-containing protein</fullName>
    </submittedName>
</protein>
<dbReference type="GO" id="GO:0016787">
    <property type="term" value="F:hydrolase activity"/>
    <property type="evidence" value="ECO:0007669"/>
    <property type="project" value="UniProtKB-KW"/>
</dbReference>
<dbReference type="PANTHER" id="PTHR48081">
    <property type="entry name" value="AB HYDROLASE SUPERFAMILY PROTEIN C4A8.06C"/>
    <property type="match status" value="1"/>
</dbReference>
<dbReference type="RefSeq" id="WP_153835123.1">
    <property type="nucleotide sequence ID" value="NZ_JBHUMW010000054.1"/>
</dbReference>
<evidence type="ECO:0000259" key="2">
    <source>
        <dbReference type="Pfam" id="PF20434"/>
    </source>
</evidence>
<name>A0A6N7QW99_9BACI</name>
<evidence type="ECO:0000313" key="3">
    <source>
        <dbReference type="EMBL" id="MRI66393.1"/>
    </source>
</evidence>